<feature type="non-terminal residue" evidence="1">
    <location>
        <position position="1"/>
    </location>
</feature>
<evidence type="ECO:0000313" key="1">
    <source>
        <dbReference type="EMBL" id="GAI87091.1"/>
    </source>
</evidence>
<gene>
    <name evidence="1" type="ORF">S12H4_17826</name>
</gene>
<organism evidence="1">
    <name type="scientific">marine sediment metagenome</name>
    <dbReference type="NCBI Taxonomy" id="412755"/>
    <lineage>
        <taxon>unclassified sequences</taxon>
        <taxon>metagenomes</taxon>
        <taxon>ecological metagenomes</taxon>
    </lineage>
</organism>
<dbReference type="NCBIfam" id="NF038399">
    <property type="entry name" value="NH_RiPP_Os17"/>
    <property type="match status" value="1"/>
</dbReference>
<protein>
    <submittedName>
        <fullName evidence="1">Uncharacterized protein</fullName>
    </submittedName>
</protein>
<comment type="caution">
    <text evidence="1">The sequence shown here is derived from an EMBL/GenBank/DDBJ whole genome shotgun (WGS) entry which is preliminary data.</text>
</comment>
<sequence length="90" mass="10519">SRTKKREPITDNEKRKVRILAVLARAADDSEFLSRLAENPSEALSEYYTLTQEELAALISGDIKKIESWLGKLDKRHSTWLWCRLSQEKW</sequence>
<dbReference type="EMBL" id="BARW01008749">
    <property type="protein sequence ID" value="GAI87091.1"/>
    <property type="molecule type" value="Genomic_DNA"/>
</dbReference>
<name>X1T6T9_9ZZZZ</name>
<dbReference type="AlphaFoldDB" id="X1T6T9"/>
<proteinExistence type="predicted"/>
<reference evidence="1" key="1">
    <citation type="journal article" date="2014" name="Front. Microbiol.">
        <title>High frequency of phylogenetically diverse reductive dehalogenase-homologous genes in deep subseafloor sedimentary metagenomes.</title>
        <authorList>
            <person name="Kawai M."/>
            <person name="Futagami T."/>
            <person name="Toyoda A."/>
            <person name="Takaki Y."/>
            <person name="Nishi S."/>
            <person name="Hori S."/>
            <person name="Arai W."/>
            <person name="Tsubouchi T."/>
            <person name="Morono Y."/>
            <person name="Uchiyama I."/>
            <person name="Ito T."/>
            <person name="Fujiyama A."/>
            <person name="Inagaki F."/>
            <person name="Takami H."/>
        </authorList>
    </citation>
    <scope>NUCLEOTIDE SEQUENCE</scope>
    <source>
        <strain evidence="1">Expedition CK06-06</strain>
    </source>
</reference>
<accession>X1T6T9</accession>